<proteinExistence type="predicted"/>
<dbReference type="AlphaFoldDB" id="C1A6X1"/>
<evidence type="ECO:0000256" key="1">
    <source>
        <dbReference type="ARBA" id="ARBA00001561"/>
    </source>
</evidence>
<dbReference type="Gene3D" id="3.40.630.40">
    <property type="entry name" value="Zn-dependent exopeptidases"/>
    <property type="match status" value="1"/>
</dbReference>
<keyword evidence="6" id="KW-1185">Reference proteome</keyword>
<evidence type="ECO:0000259" key="4">
    <source>
        <dbReference type="SMART" id="SM00646"/>
    </source>
</evidence>
<evidence type="ECO:0000313" key="6">
    <source>
        <dbReference type="Proteomes" id="UP000002209"/>
    </source>
</evidence>
<sequence>MARTAPPVVAGLPAVPAVRGARVAISVRYPADNQVLTSRDSNFVLGSVGSGDASLTVNGASVPVAPNGAFLAWLPMPTAAAPRYELLAVRGADTVRQTLRVRLPVRTALPATGRLRVDSASLTPGRGWWMRGDDLTRVSIRAPRNARVTLLGRDSVVRTLVIGTGAAAGDPTTSANQTADSSTDASAIFATDLAAALLGDSARPARVMVTRGSGRERDSVSLAVPFVRVLPVTSRLLAQLRNTGTVGSDTDRVVNARTIVGGTYKWLLLPGTVLEVTGRQQGFTRLRLDGQLDVWVESSDLTLLPDGTALPRRVTGGLRVTPAAEWADLSIATGERPAHLVEAEGHTITLTLYGVQANPEISPIFGNDTLIRRIAWDQVANDRVRVTLTLSQPAYGWLSLWDNDRRAFVLRVRRVPKIDRTNPLRGITIAVDPGHPPVGATGPTGLYEGDAVFPVGMKLVEMLKARGANAFSTRNSLAAVGLTDRGVIARRANAHLFISIHLNALPDGVNPFTANGTSTLFFHNASEPLARFTQDELMRRFGLRDLGVHYQNLAVARPSWYPSALAEGLFLMLPEQEAAMRDEGFQRKYAEALLVGVERYLAWLGEGGR</sequence>
<dbReference type="InterPro" id="IPR050695">
    <property type="entry name" value="N-acetylmuramoyl_amidase_3"/>
</dbReference>
<dbReference type="SMART" id="SM00646">
    <property type="entry name" value="Ami_3"/>
    <property type="match status" value="1"/>
</dbReference>
<name>C1A6X1_GEMAT</name>
<dbReference type="GO" id="GO:0008745">
    <property type="term" value="F:N-acetylmuramoyl-L-alanine amidase activity"/>
    <property type="evidence" value="ECO:0007669"/>
    <property type="project" value="UniProtKB-EC"/>
</dbReference>
<dbReference type="EC" id="3.5.1.28" evidence="2"/>
<dbReference type="eggNOG" id="COG0860">
    <property type="taxonomic scope" value="Bacteria"/>
</dbReference>
<dbReference type="InterPro" id="IPR002508">
    <property type="entry name" value="MurNAc-LAA_cat"/>
</dbReference>
<accession>C1A6X1</accession>
<dbReference type="EMBL" id="AP009153">
    <property type="protein sequence ID" value="BAH37981.1"/>
    <property type="molecule type" value="Genomic_DNA"/>
</dbReference>
<dbReference type="KEGG" id="gau:GAU_0939"/>
<protein>
    <recommendedName>
        <fullName evidence="2">N-acetylmuramoyl-L-alanine amidase</fullName>
        <ecNumber evidence="2">3.5.1.28</ecNumber>
    </recommendedName>
</protein>
<gene>
    <name evidence="5" type="ordered locus">GAU_0939</name>
</gene>
<evidence type="ECO:0000256" key="3">
    <source>
        <dbReference type="ARBA" id="ARBA00022801"/>
    </source>
</evidence>
<comment type="catalytic activity">
    <reaction evidence="1">
        <text>Hydrolyzes the link between N-acetylmuramoyl residues and L-amino acid residues in certain cell-wall glycopeptides.</text>
        <dbReference type="EC" id="3.5.1.28"/>
    </reaction>
</comment>
<feature type="domain" description="MurNAc-LAA" evidence="4">
    <location>
        <begin position="488"/>
        <end position="598"/>
    </location>
</feature>
<keyword evidence="3" id="KW-0378">Hydrolase</keyword>
<organism evidence="5 6">
    <name type="scientific">Gemmatimonas aurantiaca (strain DSM 14586 / JCM 11422 / NBRC 100505 / T-27)</name>
    <dbReference type="NCBI Taxonomy" id="379066"/>
    <lineage>
        <taxon>Bacteria</taxon>
        <taxon>Pseudomonadati</taxon>
        <taxon>Gemmatimonadota</taxon>
        <taxon>Gemmatimonadia</taxon>
        <taxon>Gemmatimonadales</taxon>
        <taxon>Gemmatimonadaceae</taxon>
        <taxon>Gemmatimonas</taxon>
    </lineage>
</organism>
<evidence type="ECO:0000313" key="5">
    <source>
        <dbReference type="EMBL" id="BAH37981.1"/>
    </source>
</evidence>
<dbReference type="PANTHER" id="PTHR30404:SF0">
    <property type="entry name" value="N-ACETYLMURAMOYL-L-ALANINE AMIDASE AMIC"/>
    <property type="match status" value="1"/>
</dbReference>
<evidence type="ECO:0000256" key="2">
    <source>
        <dbReference type="ARBA" id="ARBA00011901"/>
    </source>
</evidence>
<dbReference type="Proteomes" id="UP000002209">
    <property type="component" value="Chromosome"/>
</dbReference>
<reference evidence="6" key="1">
    <citation type="submission" date="2006-03" db="EMBL/GenBank/DDBJ databases">
        <title>Complete genome sequence of Gemmatimonas aurantiaca T-27 that represents a novel phylum Gemmatimonadetes.</title>
        <authorList>
            <person name="Takasaki K."/>
            <person name="Ichikawa N."/>
            <person name="Miura H."/>
            <person name="Matsushita S."/>
            <person name="Watanabe Y."/>
            <person name="Oguchi A."/>
            <person name="Ankai A."/>
            <person name="Yashiro I."/>
            <person name="Takahashi M."/>
            <person name="Terui Y."/>
            <person name="Fukui S."/>
            <person name="Yokoyama H."/>
            <person name="Tanikawa S."/>
            <person name="Hanada S."/>
            <person name="Kamagata Y."/>
            <person name="Fujita N."/>
        </authorList>
    </citation>
    <scope>NUCLEOTIDE SEQUENCE [LARGE SCALE GENOMIC DNA]</scope>
    <source>
        <strain evidence="6">T-27 / DSM 14586 / JCM 11422 / NBRC 100505</strain>
    </source>
</reference>
<dbReference type="GO" id="GO:0030288">
    <property type="term" value="C:outer membrane-bounded periplasmic space"/>
    <property type="evidence" value="ECO:0007669"/>
    <property type="project" value="TreeGrafter"/>
</dbReference>
<dbReference type="Pfam" id="PF01520">
    <property type="entry name" value="Amidase_3"/>
    <property type="match status" value="1"/>
</dbReference>
<dbReference type="HOGENOM" id="CLU_430079_0_0_0"/>
<dbReference type="GO" id="GO:0009253">
    <property type="term" value="P:peptidoglycan catabolic process"/>
    <property type="evidence" value="ECO:0007669"/>
    <property type="project" value="InterPro"/>
</dbReference>
<dbReference type="CDD" id="cd02696">
    <property type="entry name" value="MurNAc-LAA"/>
    <property type="match status" value="1"/>
</dbReference>
<dbReference type="SUPFAM" id="SSF53187">
    <property type="entry name" value="Zn-dependent exopeptidases"/>
    <property type="match status" value="1"/>
</dbReference>
<dbReference type="STRING" id="379066.GAU_0939"/>
<dbReference type="PANTHER" id="PTHR30404">
    <property type="entry name" value="N-ACETYLMURAMOYL-L-ALANINE AMIDASE"/>
    <property type="match status" value="1"/>
</dbReference>